<dbReference type="STRING" id="626937.HMPREF3293_02786"/>
<feature type="domain" description="Pyruvate/ketoisovalerate oxidoreductase catalytic" evidence="2">
    <location>
        <begin position="11"/>
        <end position="189"/>
    </location>
</feature>
<evidence type="ECO:0000313" key="3">
    <source>
        <dbReference type="EMBL" id="KXK64706.1"/>
    </source>
</evidence>
<dbReference type="GO" id="GO:0016903">
    <property type="term" value="F:oxidoreductase activity, acting on the aldehyde or oxo group of donors"/>
    <property type="evidence" value="ECO:0007669"/>
    <property type="project" value="InterPro"/>
</dbReference>
<evidence type="ECO:0000313" key="4">
    <source>
        <dbReference type="Proteomes" id="UP000070366"/>
    </source>
</evidence>
<dbReference type="OrthoDB" id="9789125at2"/>
<accession>A0A136Q2G8</accession>
<comment type="caution">
    <text evidence="3">The sequence shown here is derived from an EMBL/GenBank/DDBJ whole genome shotgun (WGS) entry which is preliminary data.</text>
</comment>
<gene>
    <name evidence="3" type="ORF">HMPREF3293_02786</name>
</gene>
<keyword evidence="4" id="KW-1185">Reference proteome</keyword>
<dbReference type="Gene3D" id="3.40.920.10">
    <property type="entry name" value="Pyruvate-ferredoxin oxidoreductase, PFOR, domain III"/>
    <property type="match status" value="1"/>
</dbReference>
<dbReference type="Proteomes" id="UP000070366">
    <property type="component" value="Unassembled WGS sequence"/>
</dbReference>
<protein>
    <submittedName>
        <fullName evidence="3">Putative indolepyruvate ferredoxin oxidoreductase, beta subunit</fullName>
    </submittedName>
</protein>
<dbReference type="SUPFAM" id="SSF53323">
    <property type="entry name" value="Pyruvate-ferredoxin oxidoreductase, PFOR, domain III"/>
    <property type="match status" value="1"/>
</dbReference>
<dbReference type="KEGG" id="cmiu:B1H56_08145"/>
<dbReference type="AlphaFoldDB" id="A0A136Q2G8"/>
<keyword evidence="1" id="KW-0560">Oxidoreductase</keyword>
<dbReference type="RefSeq" id="WP_066521671.1">
    <property type="nucleotide sequence ID" value="NZ_CABMOF010000006.1"/>
</dbReference>
<dbReference type="PANTHER" id="PTHR43854:SF1">
    <property type="entry name" value="INDOLEPYRUVATE OXIDOREDUCTASE SUBUNIT IORB"/>
    <property type="match status" value="1"/>
</dbReference>
<evidence type="ECO:0000259" key="2">
    <source>
        <dbReference type="Pfam" id="PF01558"/>
    </source>
</evidence>
<sequence>MKHDILIAGVGGQGTVLASKLIAQAAMEEGQFVRTSETIGMAQRGGCVVSHVRIGAKDEGSVIPLNGADLLLGFEPAEAARSLARLRKGGKAVVNTARVIPVTASLSGQAYETEEIFEYLKHGAQVWMLDATGIAEACGNAKAANMVMLGAGIGVGAIGYSLECMEELLGRRLPEKLLPVNRKALRAGCDYVRGAGGEKE</sequence>
<dbReference type="PANTHER" id="PTHR43854">
    <property type="entry name" value="INDOLEPYRUVATE OXIDOREDUCTASE SUBUNIT IORB"/>
    <property type="match status" value="1"/>
</dbReference>
<reference evidence="3 4" key="1">
    <citation type="submission" date="2016-02" db="EMBL/GenBank/DDBJ databases">
        <authorList>
            <person name="Wen L."/>
            <person name="He K."/>
            <person name="Yang H."/>
        </authorList>
    </citation>
    <scope>NUCLEOTIDE SEQUENCE [LARGE SCALE GENOMIC DNA]</scope>
    <source>
        <strain evidence="3 4">DSM 22607</strain>
    </source>
</reference>
<evidence type="ECO:0000256" key="1">
    <source>
        <dbReference type="ARBA" id="ARBA00023002"/>
    </source>
</evidence>
<dbReference type="InterPro" id="IPR019752">
    <property type="entry name" value="Pyrv/ketoisovalerate_OxRed_cat"/>
</dbReference>
<dbReference type="InterPro" id="IPR002869">
    <property type="entry name" value="Pyrv_flavodox_OxRed_cen"/>
</dbReference>
<dbReference type="PATRIC" id="fig|626937.4.peg.2746"/>
<dbReference type="EMBL" id="LSZW01000064">
    <property type="protein sequence ID" value="KXK64706.1"/>
    <property type="molecule type" value="Genomic_DNA"/>
</dbReference>
<organism evidence="3 4">
    <name type="scientific">Christensenella minuta</name>
    <dbReference type="NCBI Taxonomy" id="626937"/>
    <lineage>
        <taxon>Bacteria</taxon>
        <taxon>Bacillati</taxon>
        <taxon>Bacillota</taxon>
        <taxon>Clostridia</taxon>
        <taxon>Christensenellales</taxon>
        <taxon>Christensenellaceae</taxon>
        <taxon>Christensenella</taxon>
    </lineage>
</organism>
<name>A0A136Q2G8_9FIRM</name>
<keyword evidence="3" id="KW-0670">Pyruvate</keyword>
<dbReference type="Pfam" id="PF01558">
    <property type="entry name" value="POR"/>
    <property type="match status" value="1"/>
</dbReference>
<dbReference type="InterPro" id="IPR052198">
    <property type="entry name" value="IorB_Oxidoreductase"/>
</dbReference>
<proteinExistence type="predicted"/>